<dbReference type="PANTHER" id="PTHR19308:SF37">
    <property type="entry name" value="POLYKETIDE CYCLASE_DEHYDRASE AND LIPID TRANSPORT SUPERFAMILY PROTEIN"/>
    <property type="match status" value="1"/>
</dbReference>
<keyword evidence="2" id="KW-0472">Membrane</keyword>
<dbReference type="Gene3D" id="3.30.530.20">
    <property type="match status" value="1"/>
</dbReference>
<proteinExistence type="predicted"/>
<dbReference type="GO" id="GO:0005737">
    <property type="term" value="C:cytoplasm"/>
    <property type="evidence" value="ECO:0007669"/>
    <property type="project" value="UniProtKB-ARBA"/>
</dbReference>
<keyword evidence="2" id="KW-1133">Transmembrane helix</keyword>
<dbReference type="GO" id="GO:0008289">
    <property type="term" value="F:lipid binding"/>
    <property type="evidence" value="ECO:0007669"/>
    <property type="project" value="InterPro"/>
</dbReference>
<gene>
    <name evidence="4" type="ORF">GA_TR8770_c0_g1_i1_g.28036</name>
</gene>
<organism evidence="4">
    <name type="scientific">Noccaea caerulescens</name>
    <name type="common">Alpine penny-cress</name>
    <name type="synonym">Thlaspi caerulescens</name>
    <dbReference type="NCBI Taxonomy" id="107243"/>
    <lineage>
        <taxon>Eukaryota</taxon>
        <taxon>Viridiplantae</taxon>
        <taxon>Streptophyta</taxon>
        <taxon>Embryophyta</taxon>
        <taxon>Tracheophyta</taxon>
        <taxon>Spermatophyta</taxon>
        <taxon>Magnoliopsida</taxon>
        <taxon>eudicotyledons</taxon>
        <taxon>Gunneridae</taxon>
        <taxon>Pentapetalae</taxon>
        <taxon>rosids</taxon>
        <taxon>malvids</taxon>
        <taxon>Brassicales</taxon>
        <taxon>Brassicaceae</taxon>
        <taxon>Coluteocarpeae</taxon>
        <taxon>Noccaea</taxon>
    </lineage>
</organism>
<dbReference type="Pfam" id="PF01852">
    <property type="entry name" value="START"/>
    <property type="match status" value="1"/>
</dbReference>
<keyword evidence="2" id="KW-0812">Transmembrane</keyword>
<dbReference type="SUPFAM" id="SSF55961">
    <property type="entry name" value="Bet v1-like"/>
    <property type="match status" value="1"/>
</dbReference>
<accession>A0A1J3DWS5</accession>
<dbReference type="InterPro" id="IPR023393">
    <property type="entry name" value="START-like_dom_sf"/>
</dbReference>
<dbReference type="InterPro" id="IPR002913">
    <property type="entry name" value="START_lipid-bd_dom"/>
</dbReference>
<evidence type="ECO:0000313" key="4">
    <source>
        <dbReference type="EMBL" id="JAU24347.1"/>
    </source>
</evidence>
<feature type="domain" description="START" evidence="3">
    <location>
        <begin position="153"/>
        <end position="342"/>
    </location>
</feature>
<sequence length="459" mass="50527">MALFVSLVLGLIAGWLAFVVGLVIGWAWKPRWASSYNNHKVKLQCSAPRSFDVSLPSSSSSPSPSPRSVSSPLKGFGSAPCLKALVCETWTMALRQQKTISPVSSSSSCDSSEHVDAIAGGKKTEERLPNTVTELDLRQLVQLVERKDGGHAWIQVMDRFTSGMRYQAWLREPKNGPTEYRSRTVFEDATPEVLRDFFWDDQFRPTWDTMLSSSTTVEECPSTGTMIVRWIRKFPFFCSDREYVIGRRIWNCGKSYYCVTKGVSVPSIPRNNKQKRVELFYSSWCIRPVESRRDDGVTSACEVLLFHHEDMGIPREIAKLGVKRGMWGAVKKMEPGLRAYQEQRLSGGGCGGAKLSRPALMAQINTKVTSEHLISLSNGASPVNETVVTSNGGDRAANLKKLLILGGAIAVVCSLSGVAFAPPAFVLGFGKRFCNGGRKRQLQGTSTTSTTTQSQTTSS</sequence>
<dbReference type="AlphaFoldDB" id="A0A1J3DWS5"/>
<evidence type="ECO:0000259" key="3">
    <source>
        <dbReference type="PROSITE" id="PS50848"/>
    </source>
</evidence>
<evidence type="ECO:0000256" key="2">
    <source>
        <dbReference type="SAM" id="Phobius"/>
    </source>
</evidence>
<protein>
    <submittedName>
        <fullName evidence="4">StAR-related lipid transfer protein 7, mitochondrial</fullName>
    </submittedName>
</protein>
<reference evidence="4" key="1">
    <citation type="submission" date="2016-07" db="EMBL/GenBank/DDBJ databases">
        <title>De novo transcriptome assembly of four accessions of the metal hyperaccumulator plant Noccaea caerulescens.</title>
        <authorList>
            <person name="Blande D."/>
            <person name="Halimaa P."/>
            <person name="Tervahauta A.I."/>
            <person name="Aarts M.G."/>
            <person name="Karenlampi S.O."/>
        </authorList>
    </citation>
    <scope>NUCLEOTIDE SEQUENCE</scope>
</reference>
<dbReference type="EMBL" id="GEVI01007973">
    <property type="protein sequence ID" value="JAU24347.1"/>
    <property type="molecule type" value="Transcribed_RNA"/>
</dbReference>
<dbReference type="CDD" id="cd08870">
    <property type="entry name" value="START_STARD2_7-like"/>
    <property type="match status" value="1"/>
</dbReference>
<dbReference type="PANTHER" id="PTHR19308">
    <property type="entry name" value="PHOSPHATIDYLCHOLINE TRANSFER PROTEIN"/>
    <property type="match status" value="1"/>
</dbReference>
<feature type="region of interest" description="Disordered" evidence="1">
    <location>
        <begin position="439"/>
        <end position="459"/>
    </location>
</feature>
<dbReference type="PROSITE" id="PS50848">
    <property type="entry name" value="START"/>
    <property type="match status" value="1"/>
</dbReference>
<evidence type="ECO:0000256" key="1">
    <source>
        <dbReference type="SAM" id="MobiDB-lite"/>
    </source>
</evidence>
<dbReference type="FunFam" id="3.30.530.20:FF:000006">
    <property type="entry name" value="StAR-related lipid transfer protein 7, mitochondrial"/>
    <property type="match status" value="1"/>
</dbReference>
<feature type="transmembrane region" description="Helical" evidence="2">
    <location>
        <begin position="402"/>
        <end position="430"/>
    </location>
</feature>
<dbReference type="InterPro" id="IPR051213">
    <property type="entry name" value="START_lipid_transfer"/>
</dbReference>
<feature type="compositionally biased region" description="Low complexity" evidence="1">
    <location>
        <begin position="445"/>
        <end position="459"/>
    </location>
</feature>
<name>A0A1J3DWS5_NOCCA</name>